<evidence type="ECO:0000313" key="5">
    <source>
        <dbReference type="Proteomes" id="UP000660801"/>
    </source>
</evidence>
<accession>A0A917EFC9</accession>
<sequence length="180" mass="19199">MKKRIYLVGLSVLALVLGACSNQAQPEGDASSSKVQTTVSSSEKAMDSASSSDGSTSSTKITKEESSKMNITELVNGAYQTVKGTWKDQEGNTLTFDDKGLVSDVYEGYGLSATDYGTASGGIYGGETGGFLIEFIPAGVTIENHENFTDTSDSKKDRIWTGVGMNSFAEQGQFYYRVSQ</sequence>
<reference evidence="4" key="2">
    <citation type="submission" date="2020-09" db="EMBL/GenBank/DDBJ databases">
        <authorList>
            <person name="Sun Q."/>
            <person name="Zhou Y."/>
        </authorList>
    </citation>
    <scope>NUCLEOTIDE SEQUENCE</scope>
    <source>
        <strain evidence="4">CGMCC 1.15533</strain>
    </source>
</reference>
<feature type="domain" description="DUF6287" evidence="3">
    <location>
        <begin position="67"/>
        <end position="100"/>
    </location>
</feature>
<feature type="chain" id="PRO_5037655555" description="DUF6287 domain-containing protein" evidence="2">
    <location>
        <begin position="25"/>
        <end position="180"/>
    </location>
</feature>
<dbReference type="InterPro" id="IPR046254">
    <property type="entry name" value="DUF6287"/>
</dbReference>
<protein>
    <recommendedName>
        <fullName evidence="3">DUF6287 domain-containing protein</fullName>
    </recommendedName>
</protein>
<comment type="caution">
    <text evidence="4">The sequence shown here is derived from an EMBL/GenBank/DDBJ whole genome shotgun (WGS) entry which is preliminary data.</text>
</comment>
<gene>
    <name evidence="4" type="ORF">GCM10011510_12770</name>
</gene>
<feature type="region of interest" description="Disordered" evidence="1">
    <location>
        <begin position="24"/>
        <end position="65"/>
    </location>
</feature>
<dbReference type="EMBL" id="BMJN01000020">
    <property type="protein sequence ID" value="GGE32888.1"/>
    <property type="molecule type" value="Genomic_DNA"/>
</dbReference>
<evidence type="ECO:0000256" key="2">
    <source>
        <dbReference type="SAM" id="SignalP"/>
    </source>
</evidence>
<organism evidence="4 5">
    <name type="scientific">Streptococcus himalayensis</name>
    <dbReference type="NCBI Taxonomy" id="1888195"/>
    <lineage>
        <taxon>Bacteria</taxon>
        <taxon>Bacillati</taxon>
        <taxon>Bacillota</taxon>
        <taxon>Bacilli</taxon>
        <taxon>Lactobacillales</taxon>
        <taxon>Streptococcaceae</taxon>
        <taxon>Streptococcus</taxon>
    </lineage>
</organism>
<dbReference type="Pfam" id="PF19804">
    <property type="entry name" value="DUF6287"/>
    <property type="match status" value="1"/>
</dbReference>
<feature type="compositionally biased region" description="Low complexity" evidence="1">
    <location>
        <begin position="31"/>
        <end position="60"/>
    </location>
</feature>
<keyword evidence="2" id="KW-0732">Signal</keyword>
<proteinExistence type="predicted"/>
<dbReference type="AlphaFoldDB" id="A0A917EFC9"/>
<evidence type="ECO:0000313" key="4">
    <source>
        <dbReference type="EMBL" id="GGE32888.1"/>
    </source>
</evidence>
<evidence type="ECO:0000256" key="1">
    <source>
        <dbReference type="SAM" id="MobiDB-lite"/>
    </source>
</evidence>
<reference evidence="4" key="1">
    <citation type="journal article" date="2014" name="Int. J. Syst. Evol. Microbiol.">
        <title>Complete genome sequence of Corynebacterium casei LMG S-19264T (=DSM 44701T), isolated from a smear-ripened cheese.</title>
        <authorList>
            <consortium name="US DOE Joint Genome Institute (JGI-PGF)"/>
            <person name="Walter F."/>
            <person name="Albersmeier A."/>
            <person name="Kalinowski J."/>
            <person name="Ruckert C."/>
        </authorList>
    </citation>
    <scope>NUCLEOTIDE SEQUENCE</scope>
    <source>
        <strain evidence="4">CGMCC 1.15533</strain>
    </source>
</reference>
<dbReference type="PROSITE" id="PS51257">
    <property type="entry name" value="PROKAR_LIPOPROTEIN"/>
    <property type="match status" value="1"/>
</dbReference>
<evidence type="ECO:0000259" key="3">
    <source>
        <dbReference type="Pfam" id="PF19804"/>
    </source>
</evidence>
<feature type="signal peptide" evidence="2">
    <location>
        <begin position="1"/>
        <end position="24"/>
    </location>
</feature>
<dbReference type="RefSeq" id="WP_188595297.1">
    <property type="nucleotide sequence ID" value="NZ_BMJN01000020.1"/>
</dbReference>
<dbReference type="Proteomes" id="UP000660801">
    <property type="component" value="Unassembled WGS sequence"/>
</dbReference>
<keyword evidence="5" id="KW-1185">Reference proteome</keyword>
<name>A0A917EFC9_9STRE</name>